<dbReference type="EMBL" id="DUZY01000001">
    <property type="protein sequence ID" value="DAD22835.1"/>
    <property type="molecule type" value="Genomic_DNA"/>
</dbReference>
<comment type="caution">
    <text evidence="1">The sequence shown here is derived from an EMBL/GenBank/DDBJ whole genome shotgun (WGS) entry which is preliminary data.</text>
</comment>
<accession>A0A822XVM7</accession>
<proteinExistence type="predicted"/>
<dbReference type="Proteomes" id="UP000607653">
    <property type="component" value="Unassembled WGS sequence"/>
</dbReference>
<dbReference type="AlphaFoldDB" id="A0A822XVM7"/>
<name>A0A822XVM7_NELNU</name>
<sequence>MEPIIQVMKQFPLETCYLSFISTCSNRTTSYQTACRITGSFWLERKSAFRKDRRCFALCADSPGLETDTLSSHLLTETAKAPSPQIPYPNICMHHQTFATARFELTHLPARLAVPLTYI</sequence>
<keyword evidence="2" id="KW-1185">Reference proteome</keyword>
<organism evidence="1 2">
    <name type="scientific">Nelumbo nucifera</name>
    <name type="common">Sacred lotus</name>
    <dbReference type="NCBI Taxonomy" id="4432"/>
    <lineage>
        <taxon>Eukaryota</taxon>
        <taxon>Viridiplantae</taxon>
        <taxon>Streptophyta</taxon>
        <taxon>Embryophyta</taxon>
        <taxon>Tracheophyta</taxon>
        <taxon>Spermatophyta</taxon>
        <taxon>Magnoliopsida</taxon>
        <taxon>Proteales</taxon>
        <taxon>Nelumbonaceae</taxon>
        <taxon>Nelumbo</taxon>
    </lineage>
</organism>
<protein>
    <submittedName>
        <fullName evidence="1">Uncharacterized protein</fullName>
    </submittedName>
</protein>
<evidence type="ECO:0000313" key="1">
    <source>
        <dbReference type="EMBL" id="DAD22835.1"/>
    </source>
</evidence>
<reference evidence="1 2" key="1">
    <citation type="journal article" date="2020" name="Mol. Biol. Evol.">
        <title>Distinct Expression and Methylation Patterns for Genes with Different Fates following a Single Whole-Genome Duplication in Flowering Plants.</title>
        <authorList>
            <person name="Shi T."/>
            <person name="Rahmani R.S."/>
            <person name="Gugger P.F."/>
            <person name="Wang M."/>
            <person name="Li H."/>
            <person name="Zhang Y."/>
            <person name="Li Z."/>
            <person name="Wang Q."/>
            <person name="Van de Peer Y."/>
            <person name="Marchal K."/>
            <person name="Chen J."/>
        </authorList>
    </citation>
    <scope>NUCLEOTIDE SEQUENCE [LARGE SCALE GENOMIC DNA]</scope>
    <source>
        <tissue evidence="1">Leaf</tissue>
    </source>
</reference>
<evidence type="ECO:0000313" key="2">
    <source>
        <dbReference type="Proteomes" id="UP000607653"/>
    </source>
</evidence>
<gene>
    <name evidence="1" type="ORF">HUJ06_024298</name>
</gene>